<proteinExistence type="predicted"/>
<accession>A0A512ATZ2</accession>
<reference evidence="1 2" key="1">
    <citation type="submission" date="2019-07" db="EMBL/GenBank/DDBJ databases">
        <title>Whole genome shotgun sequence of Adhaeribacter aerolatus NBRC 106133.</title>
        <authorList>
            <person name="Hosoyama A."/>
            <person name="Uohara A."/>
            <person name="Ohji S."/>
            <person name="Ichikawa N."/>
        </authorList>
    </citation>
    <scope>NUCLEOTIDE SEQUENCE [LARGE SCALE GENOMIC DNA]</scope>
    <source>
        <strain evidence="1 2">NBRC 106133</strain>
    </source>
</reference>
<name>A0A512ATZ2_9BACT</name>
<organism evidence="1 2">
    <name type="scientific">Adhaeribacter aerolatus</name>
    <dbReference type="NCBI Taxonomy" id="670289"/>
    <lineage>
        <taxon>Bacteria</taxon>
        <taxon>Pseudomonadati</taxon>
        <taxon>Bacteroidota</taxon>
        <taxon>Cytophagia</taxon>
        <taxon>Cytophagales</taxon>
        <taxon>Hymenobacteraceae</taxon>
        <taxon>Adhaeribacter</taxon>
    </lineage>
</organism>
<gene>
    <name evidence="1" type="ORF">AAE02nite_08070</name>
</gene>
<dbReference type="AlphaFoldDB" id="A0A512ATZ2"/>
<keyword evidence="2" id="KW-1185">Reference proteome</keyword>
<comment type="caution">
    <text evidence="1">The sequence shown here is derived from an EMBL/GenBank/DDBJ whole genome shotgun (WGS) entry which is preliminary data.</text>
</comment>
<dbReference type="RefSeq" id="WP_170252515.1">
    <property type="nucleotide sequence ID" value="NZ_BJYS01000004.1"/>
</dbReference>
<sequence>MAQEEERIRVKVGGNIQSNDFAAAAYRYPAFKESIIHYTTGGLAQGKLNYHQILGEMHFIDPKGDTLALDNLYLVKFVAIGETKFYYDPEKKGFGEEIADYKSVKLLLKQRFKPSDKEKGVAYDQYSNTSATRSYGTITVNGQMQRLSPNEYMVYAKMANYFITDQNNKFYPANKASVLKIFNKNKSVIEKFIKENQIDFQKEDDLKKLLSFCTQLV</sequence>
<dbReference type="EMBL" id="BJYS01000004">
    <property type="protein sequence ID" value="GEO03143.1"/>
    <property type="molecule type" value="Genomic_DNA"/>
</dbReference>
<dbReference type="Proteomes" id="UP000321532">
    <property type="component" value="Unassembled WGS sequence"/>
</dbReference>
<protein>
    <submittedName>
        <fullName evidence="1">Uncharacterized protein</fullName>
    </submittedName>
</protein>
<evidence type="ECO:0000313" key="1">
    <source>
        <dbReference type="EMBL" id="GEO03143.1"/>
    </source>
</evidence>
<evidence type="ECO:0000313" key="2">
    <source>
        <dbReference type="Proteomes" id="UP000321532"/>
    </source>
</evidence>